<keyword evidence="2" id="KW-0255">Endonuclease</keyword>
<reference evidence="2 3" key="1">
    <citation type="submission" date="2019-07" db="EMBL/GenBank/DDBJ databases">
        <authorList>
            <person name="Zhu P."/>
        </authorList>
    </citation>
    <scope>NUCLEOTIDE SEQUENCE [LARGE SCALE GENOMIC DNA]</scope>
    <source>
        <strain evidence="2 3">SSL-25</strain>
    </source>
</reference>
<dbReference type="InterPro" id="IPR011335">
    <property type="entry name" value="Restrct_endonuc-II-like"/>
</dbReference>
<accession>A0A5B8IFT3</accession>
<dbReference type="GO" id="GO:0004519">
    <property type="term" value="F:endonuclease activity"/>
    <property type="evidence" value="ECO:0007669"/>
    <property type="project" value="UniProtKB-KW"/>
</dbReference>
<name>A0A5B8IFT3_9ACTN</name>
<dbReference type="Gene3D" id="3.90.1570.10">
    <property type="entry name" value="tt1808, chain A"/>
    <property type="match status" value="1"/>
</dbReference>
<feature type="domain" description="Putative restriction endonuclease" evidence="1">
    <location>
        <begin position="29"/>
        <end position="188"/>
    </location>
</feature>
<keyword evidence="2" id="KW-0540">Nuclease</keyword>
<dbReference type="Proteomes" id="UP000320580">
    <property type="component" value="Chromosome"/>
</dbReference>
<organism evidence="2 3">
    <name type="scientific">Streptomyces qinzhouensis</name>
    <dbReference type="NCBI Taxonomy" id="2599401"/>
    <lineage>
        <taxon>Bacteria</taxon>
        <taxon>Bacillati</taxon>
        <taxon>Actinomycetota</taxon>
        <taxon>Actinomycetes</taxon>
        <taxon>Kitasatosporales</taxon>
        <taxon>Streptomycetaceae</taxon>
        <taxon>Streptomyces</taxon>
    </lineage>
</organism>
<dbReference type="Pfam" id="PF05685">
    <property type="entry name" value="Uma2"/>
    <property type="match status" value="1"/>
</dbReference>
<dbReference type="RefSeq" id="WP_146480796.1">
    <property type="nucleotide sequence ID" value="NZ_CP042266.1"/>
</dbReference>
<dbReference type="InterPro" id="IPR008538">
    <property type="entry name" value="Uma2"/>
</dbReference>
<dbReference type="SUPFAM" id="SSF52980">
    <property type="entry name" value="Restriction endonuclease-like"/>
    <property type="match status" value="1"/>
</dbReference>
<gene>
    <name evidence="2" type="ORF">FQU76_14030</name>
</gene>
<keyword evidence="2" id="KW-0378">Hydrolase</keyword>
<keyword evidence="3" id="KW-1185">Reference proteome</keyword>
<dbReference type="PANTHER" id="PTHR35400:SF3">
    <property type="entry name" value="SLL1072 PROTEIN"/>
    <property type="match status" value="1"/>
</dbReference>
<evidence type="ECO:0000313" key="2">
    <source>
        <dbReference type="EMBL" id="QDY77458.1"/>
    </source>
</evidence>
<evidence type="ECO:0000313" key="3">
    <source>
        <dbReference type="Proteomes" id="UP000320580"/>
    </source>
</evidence>
<proteinExistence type="predicted"/>
<dbReference type="AlphaFoldDB" id="A0A5B8IFT3"/>
<dbReference type="InterPro" id="IPR012296">
    <property type="entry name" value="Nuclease_put_TT1808"/>
</dbReference>
<dbReference type="KEGG" id="sqz:FQU76_14030"/>
<protein>
    <submittedName>
        <fullName evidence="2">Uma2 family endonuclease</fullName>
    </submittedName>
</protein>
<dbReference type="EMBL" id="CP042266">
    <property type="protein sequence ID" value="QDY77458.1"/>
    <property type="molecule type" value="Genomic_DNA"/>
</dbReference>
<sequence>MTAAMAERVQMSHDEPWDTLLETWRGLDVPEGWHAEIGEGQIHVVPPPHRHHNHIAMEVLDALYEGKPRDLGVHQTLGLHIPALDRLCIPDLVVVPRELTAAKDTNAPVDAGEALLVVEITSRGNAEVDRVKKLAAYAQAGIPTYLLIDRFDPHSPSSTLFTEPRGGVYLLTRRVPFGEQLQLPKPFNVKIDTSAFPV</sequence>
<dbReference type="CDD" id="cd06260">
    <property type="entry name" value="DUF820-like"/>
    <property type="match status" value="1"/>
</dbReference>
<dbReference type="PANTHER" id="PTHR35400">
    <property type="entry name" value="SLR1083 PROTEIN"/>
    <property type="match status" value="1"/>
</dbReference>
<evidence type="ECO:0000259" key="1">
    <source>
        <dbReference type="Pfam" id="PF05685"/>
    </source>
</evidence>
<dbReference type="OrthoDB" id="4537149at2"/>